<dbReference type="Proteomes" id="UP000236311">
    <property type="component" value="Unassembled WGS sequence"/>
</dbReference>
<dbReference type="RefSeq" id="WP_103240699.1">
    <property type="nucleotide sequence ID" value="NZ_JANJZD010000018.1"/>
</dbReference>
<dbReference type="AlphaFoldDB" id="A0A2K4ZJQ6"/>
<feature type="transmembrane region" description="Helical" evidence="1">
    <location>
        <begin position="88"/>
        <end position="108"/>
    </location>
</feature>
<accession>A0A2K4ZJQ6</accession>
<dbReference type="EMBL" id="OFSM01000018">
    <property type="protein sequence ID" value="SOY30690.1"/>
    <property type="molecule type" value="Genomic_DNA"/>
</dbReference>
<name>A0A2K4ZJQ6_9FIRM</name>
<proteinExistence type="predicted"/>
<gene>
    <name evidence="2" type="ORF">AMURIS_03421</name>
</gene>
<keyword evidence="1" id="KW-1133">Transmembrane helix</keyword>
<keyword evidence="1" id="KW-0812">Transmembrane</keyword>
<evidence type="ECO:0000313" key="2">
    <source>
        <dbReference type="EMBL" id="SOY30690.1"/>
    </source>
</evidence>
<keyword evidence="3" id="KW-1185">Reference proteome</keyword>
<reference evidence="2 3" key="1">
    <citation type="submission" date="2018-01" db="EMBL/GenBank/DDBJ databases">
        <authorList>
            <person name="Gaut B.S."/>
            <person name="Morton B.R."/>
            <person name="Clegg M.T."/>
            <person name="Duvall M.R."/>
        </authorList>
    </citation>
    <scope>NUCLEOTIDE SEQUENCE [LARGE SCALE GENOMIC DNA]</scope>
    <source>
        <strain evidence="2">GP69</strain>
    </source>
</reference>
<dbReference type="OrthoDB" id="1640349at2"/>
<protein>
    <submittedName>
        <fullName evidence="2">Stage IV sporulation protein YqfD</fullName>
    </submittedName>
</protein>
<sequence>MIKFLKYIRGYLRVRIWGFSPERFMNLCSNKGILLWDIVREGDVYYMNISLKGFWELRPVLRKTGTRVAVLERYGLPFFLPRLLKRKVFVLGFLLAIAFWTLSSLYIWDIELSGNYQITEDIFESFLKANAVTVGMRRDSLNIEELEKEIRRTFPQITWASAKLSGTKLLIEIKENDAPIVVERPESTSGTDLVAGYDGIIASMIVRSGVPKVAIGDTVEKGTILVEGKVPVYNEDQTVREYYYVDADADILLEHVVTFTESLPMEYIKKEYTGREKKSHYLKIGEKTYKLPETPPFLVYDSLMKESRPLALEKLSIPIFWGEVTNREYQNVEYNYSLEEAKILLNQKLIDFLTDLEEKGVQIIEKDVKIEKSDNAWVVTGNFLVREPVSESMETLKAEQEETDE</sequence>
<dbReference type="InterPro" id="IPR010690">
    <property type="entry name" value="YqfD"/>
</dbReference>
<evidence type="ECO:0000256" key="1">
    <source>
        <dbReference type="SAM" id="Phobius"/>
    </source>
</evidence>
<dbReference type="Pfam" id="PF06898">
    <property type="entry name" value="YqfD"/>
    <property type="match status" value="1"/>
</dbReference>
<evidence type="ECO:0000313" key="3">
    <source>
        <dbReference type="Proteomes" id="UP000236311"/>
    </source>
</evidence>
<dbReference type="PIRSF" id="PIRSF029895">
    <property type="entry name" value="SpoIV"/>
    <property type="match status" value="1"/>
</dbReference>
<organism evidence="2 3">
    <name type="scientific">Acetatifactor muris</name>
    <dbReference type="NCBI Taxonomy" id="879566"/>
    <lineage>
        <taxon>Bacteria</taxon>
        <taxon>Bacillati</taxon>
        <taxon>Bacillota</taxon>
        <taxon>Clostridia</taxon>
        <taxon>Lachnospirales</taxon>
        <taxon>Lachnospiraceae</taxon>
        <taxon>Acetatifactor</taxon>
    </lineage>
</organism>
<keyword evidence="1" id="KW-0472">Membrane</keyword>